<evidence type="ECO:0000313" key="2">
    <source>
        <dbReference type="Proteomes" id="UP001165121"/>
    </source>
</evidence>
<proteinExistence type="predicted"/>
<sequence length="116" mass="12309">MASGGAMCHECAMASGGAMCHDGNSSAYVWCISLCPSSVQFADTGVSASAISARSPGGALLPIALGLRTILLLVALQKSRSETKRTARSCRTCTNHLFIMPQMWNYGNRSWQPPTQ</sequence>
<dbReference type="EMBL" id="BSXT01000996">
    <property type="protein sequence ID" value="GMF37272.1"/>
    <property type="molecule type" value="Genomic_DNA"/>
</dbReference>
<name>A0A9W7CSU5_9STRA</name>
<evidence type="ECO:0000313" key="1">
    <source>
        <dbReference type="EMBL" id="GMF37272.1"/>
    </source>
</evidence>
<comment type="caution">
    <text evidence="1">The sequence shown here is derived from an EMBL/GenBank/DDBJ whole genome shotgun (WGS) entry which is preliminary data.</text>
</comment>
<organism evidence="1 2">
    <name type="scientific">Phytophthora fragariaefolia</name>
    <dbReference type="NCBI Taxonomy" id="1490495"/>
    <lineage>
        <taxon>Eukaryota</taxon>
        <taxon>Sar</taxon>
        <taxon>Stramenopiles</taxon>
        <taxon>Oomycota</taxon>
        <taxon>Peronosporomycetes</taxon>
        <taxon>Peronosporales</taxon>
        <taxon>Peronosporaceae</taxon>
        <taxon>Phytophthora</taxon>
    </lineage>
</organism>
<accession>A0A9W7CSU5</accession>
<dbReference type="AlphaFoldDB" id="A0A9W7CSU5"/>
<keyword evidence="2" id="KW-1185">Reference proteome</keyword>
<reference evidence="1" key="1">
    <citation type="submission" date="2023-04" db="EMBL/GenBank/DDBJ databases">
        <title>Phytophthora fragariaefolia NBRC 109709.</title>
        <authorList>
            <person name="Ichikawa N."/>
            <person name="Sato H."/>
            <person name="Tonouchi N."/>
        </authorList>
    </citation>
    <scope>NUCLEOTIDE SEQUENCE</scope>
    <source>
        <strain evidence="1">NBRC 109709</strain>
    </source>
</reference>
<protein>
    <submittedName>
        <fullName evidence="1">Unnamed protein product</fullName>
    </submittedName>
</protein>
<dbReference type="Proteomes" id="UP001165121">
    <property type="component" value="Unassembled WGS sequence"/>
</dbReference>
<gene>
    <name evidence="1" type="ORF">Pfra01_001040400</name>
</gene>